<keyword evidence="2" id="KW-1185">Reference proteome</keyword>
<evidence type="ECO:0000313" key="1">
    <source>
        <dbReference type="EMBL" id="GEC73735.1"/>
    </source>
</evidence>
<dbReference type="EMBL" id="BJNP01000061">
    <property type="protein sequence ID" value="GEC73735.1"/>
    <property type="molecule type" value="Genomic_DNA"/>
</dbReference>
<comment type="caution">
    <text evidence="1">The sequence shown here is derived from an EMBL/GenBank/DDBJ whole genome shotgun (WGS) entry which is preliminary data.</text>
</comment>
<reference evidence="1 2" key="1">
    <citation type="submission" date="2019-06" db="EMBL/GenBank/DDBJ databases">
        <title>Whole genome shotgun sequence of Flavobacterium flevense NBRC 14960.</title>
        <authorList>
            <person name="Hosoyama A."/>
            <person name="Uohara A."/>
            <person name="Ohji S."/>
            <person name="Ichikawa N."/>
        </authorList>
    </citation>
    <scope>NUCLEOTIDE SEQUENCE [LARGE SCALE GENOMIC DNA]</scope>
    <source>
        <strain evidence="1 2">NBRC 14960</strain>
    </source>
</reference>
<evidence type="ECO:0000313" key="2">
    <source>
        <dbReference type="Proteomes" id="UP000316775"/>
    </source>
</evidence>
<dbReference type="Proteomes" id="UP000316775">
    <property type="component" value="Unassembled WGS sequence"/>
</dbReference>
<dbReference type="STRING" id="983.SAMN05443543_10399"/>
<sequence>MKMNQDILDEIESDLTNEIRARQDYILEKLRIRLNYDYYSFQRFNGLFGGKNNIYVDSVMTQFTDFNDFYGQWLKGVINQYEQRLKYGSQNNHNAILMKDSELEGFVRLFLERNFYRNLRARTRLKPDEQLWSVWFGYNVIFGLLIAPKYTDEKWVIDKSEIRRANYEYWTIGHVFHEGLIDNLRSKPFIIKSLDQFESIYLSIFKQLSNSKYEKQICERYIEYLKSSYNVFSEPFLIPEVRYAGLEKQHKYRLDFTILNQHTQQYIGFEISPSSSHMSVKGYKDKQLEVNAELSQKWHKEMEKRNEYFALFEIATITFTEKMLENFDDCWKIIQSFLSARSEEKTSVQDQLQRIKNI</sequence>
<gene>
    <name evidence="1" type="ORF">FFL01_32740</name>
</gene>
<dbReference type="OrthoDB" id="1313316at2"/>
<accession>A0A4Y4AZK6</accession>
<evidence type="ECO:0008006" key="3">
    <source>
        <dbReference type="Google" id="ProtNLM"/>
    </source>
</evidence>
<proteinExistence type="predicted"/>
<dbReference type="RefSeq" id="WP_073243250.1">
    <property type="nucleotide sequence ID" value="NZ_BJNP01000061.1"/>
</dbReference>
<protein>
    <recommendedName>
        <fullName evidence="3">Topoisomerase II</fullName>
    </recommendedName>
</protein>
<dbReference type="AlphaFoldDB" id="A0A4Y4AZK6"/>
<organism evidence="1 2">
    <name type="scientific">Flavobacterium flevense</name>
    <dbReference type="NCBI Taxonomy" id="983"/>
    <lineage>
        <taxon>Bacteria</taxon>
        <taxon>Pseudomonadati</taxon>
        <taxon>Bacteroidota</taxon>
        <taxon>Flavobacteriia</taxon>
        <taxon>Flavobacteriales</taxon>
        <taxon>Flavobacteriaceae</taxon>
        <taxon>Flavobacterium</taxon>
    </lineage>
</organism>
<name>A0A4Y4AZK6_9FLAO</name>